<dbReference type="AlphaFoldDB" id="A0A926FLD2"/>
<sequence>MKESALELKFSVPNRLEENSQDELPVSIKIQSLEDFTPDSVAQQCPSCASCWNCVRPWLP</sequence>
<evidence type="ECO:0000313" key="1">
    <source>
        <dbReference type="EMBL" id="MBC8674023.1"/>
    </source>
</evidence>
<dbReference type="Pfam" id="PF05591">
    <property type="entry name" value="T6SS_VipA"/>
    <property type="match status" value="1"/>
</dbReference>
<dbReference type="InterPro" id="IPR008312">
    <property type="entry name" value="T6SS_TssB1"/>
</dbReference>
<comment type="caution">
    <text evidence="1">The sequence shown here is derived from an EMBL/GenBank/DDBJ whole genome shotgun (WGS) entry which is preliminary data.</text>
</comment>
<reference evidence="1" key="1">
    <citation type="submission" date="2020-07" db="EMBL/GenBank/DDBJ databases">
        <title>Carbapenem Resistant Aeromonas hydrophila Carrying blacphA7 Isolated from Two Solid Organ Transplant Patients.</title>
        <authorList>
            <person name="Hilt E."/>
            <person name="Fitzwater S.P."/>
            <person name="Ward K."/>
            <person name="De St Maurice A."/>
            <person name="Chandrasekaran S."/>
            <person name="Garner O.B."/>
            <person name="Yang S."/>
        </authorList>
    </citation>
    <scope>NUCLEOTIDE SEQUENCE</scope>
    <source>
        <strain evidence="1">B-1</strain>
    </source>
</reference>
<name>A0A926FLD2_AERHY</name>
<organism evidence="1">
    <name type="scientific">Aeromonas hydrophila</name>
    <dbReference type="NCBI Taxonomy" id="644"/>
    <lineage>
        <taxon>Bacteria</taxon>
        <taxon>Pseudomonadati</taxon>
        <taxon>Pseudomonadota</taxon>
        <taxon>Gammaproteobacteria</taxon>
        <taxon>Aeromonadales</taxon>
        <taxon>Aeromonadaceae</taxon>
        <taxon>Aeromonas</taxon>
    </lineage>
</organism>
<dbReference type="EMBL" id="JACLAN010000005">
    <property type="protein sequence ID" value="MBC8674023.1"/>
    <property type="molecule type" value="Genomic_DNA"/>
</dbReference>
<accession>A0A926FLD2</accession>
<proteinExistence type="predicted"/>
<gene>
    <name evidence="1" type="ORF">H2136_11230</name>
</gene>
<protein>
    <submittedName>
        <fullName evidence="1">Type VI secretion system contractile sheath small subunit</fullName>
    </submittedName>
</protein>